<evidence type="ECO:0000256" key="8">
    <source>
        <dbReference type="RuleBase" id="RU363041"/>
    </source>
</evidence>
<comment type="similarity">
    <text evidence="2 8">Belongs to the 4-toluene sulfonate uptake permease (TSUP) (TC 2.A.102) family.</text>
</comment>
<dbReference type="STRING" id="1960309.SAMN03159343_2204"/>
<evidence type="ECO:0000313" key="9">
    <source>
        <dbReference type="EMBL" id="SCX49489.1"/>
    </source>
</evidence>
<evidence type="ECO:0000256" key="5">
    <source>
        <dbReference type="ARBA" id="ARBA00022692"/>
    </source>
</evidence>
<feature type="transmembrane region" description="Helical" evidence="8">
    <location>
        <begin position="178"/>
        <end position="198"/>
    </location>
</feature>
<evidence type="ECO:0000313" key="10">
    <source>
        <dbReference type="Proteomes" id="UP000198981"/>
    </source>
</evidence>
<proteinExistence type="inferred from homology"/>
<dbReference type="RefSeq" id="WP_092803796.1">
    <property type="nucleotide sequence ID" value="NZ_FMUH01000003.1"/>
</dbReference>
<feature type="transmembrane region" description="Helical" evidence="8">
    <location>
        <begin position="138"/>
        <end position="166"/>
    </location>
</feature>
<feature type="transmembrane region" description="Helical" evidence="8">
    <location>
        <begin position="203"/>
        <end position="220"/>
    </location>
</feature>
<gene>
    <name evidence="9" type="ORF">SAMN03159343_2204</name>
</gene>
<protein>
    <recommendedName>
        <fullName evidence="8">Probable membrane transporter protein</fullName>
    </recommendedName>
</protein>
<sequence length="251" mass="25641">MSVVDLLVAAGVALLAGGINSVAGGGSLILFPTLVALGLPTVAANVTNSVAQWPGYLGAVVGFREHYRGQRTRLVALSAVAVVGGTAGSILLLTTPSSAFDTVVPVLVLLASLLIGVQPLITKRLRANETDGERRDPLWLYVVVLLACVYGGYFGGALGVILTAVLAVGLGRLKLANALKAVLSLVTASTTVVVFGIFGPVDWLLVAVCAPAALLGGYLGAKVAGRIPSTPLRVFIVVFGVAVAVYLFVRP</sequence>
<evidence type="ECO:0000256" key="6">
    <source>
        <dbReference type="ARBA" id="ARBA00022989"/>
    </source>
</evidence>
<dbReference type="PANTHER" id="PTHR30269">
    <property type="entry name" value="TRANSMEMBRANE PROTEIN YFCA"/>
    <property type="match status" value="1"/>
</dbReference>
<feature type="transmembrane region" description="Helical" evidence="8">
    <location>
        <begin position="34"/>
        <end position="53"/>
    </location>
</feature>
<dbReference type="GO" id="GO:0005886">
    <property type="term" value="C:plasma membrane"/>
    <property type="evidence" value="ECO:0007669"/>
    <property type="project" value="UniProtKB-SubCell"/>
</dbReference>
<evidence type="ECO:0000256" key="7">
    <source>
        <dbReference type="ARBA" id="ARBA00023136"/>
    </source>
</evidence>
<keyword evidence="6 8" id="KW-1133">Transmembrane helix</keyword>
<dbReference type="InterPro" id="IPR052017">
    <property type="entry name" value="TSUP"/>
</dbReference>
<reference evidence="10" key="1">
    <citation type="submission" date="2016-10" db="EMBL/GenBank/DDBJ databases">
        <authorList>
            <person name="Varghese N."/>
            <person name="Submissions S."/>
        </authorList>
    </citation>
    <scope>NUCLEOTIDE SEQUENCE [LARGE SCALE GENOMIC DNA]</scope>
    <source>
        <strain evidence="10">DSM 45722</strain>
    </source>
</reference>
<evidence type="ECO:0000256" key="4">
    <source>
        <dbReference type="ARBA" id="ARBA00022475"/>
    </source>
</evidence>
<name>A0A1G4Y7X3_9ACTN</name>
<keyword evidence="5 8" id="KW-0812">Transmembrane</keyword>
<feature type="transmembrane region" description="Helical" evidence="8">
    <location>
        <begin position="99"/>
        <end position="117"/>
    </location>
</feature>
<dbReference type="PANTHER" id="PTHR30269:SF0">
    <property type="entry name" value="MEMBRANE TRANSPORTER PROTEIN YFCA-RELATED"/>
    <property type="match status" value="1"/>
</dbReference>
<accession>A0A1G4Y7X3</accession>
<dbReference type="InterPro" id="IPR002781">
    <property type="entry name" value="TM_pro_TauE-like"/>
</dbReference>
<dbReference type="Proteomes" id="UP000198981">
    <property type="component" value="Unassembled WGS sequence"/>
</dbReference>
<keyword evidence="10" id="KW-1185">Reference proteome</keyword>
<dbReference type="EMBL" id="FMUH01000003">
    <property type="protein sequence ID" value="SCX49489.1"/>
    <property type="molecule type" value="Genomic_DNA"/>
</dbReference>
<keyword evidence="4 8" id="KW-1003">Cell membrane</keyword>
<keyword evidence="3" id="KW-0813">Transport</keyword>
<evidence type="ECO:0000256" key="3">
    <source>
        <dbReference type="ARBA" id="ARBA00022448"/>
    </source>
</evidence>
<feature type="transmembrane region" description="Helical" evidence="8">
    <location>
        <begin position="74"/>
        <end position="93"/>
    </location>
</feature>
<dbReference type="AlphaFoldDB" id="A0A1G4Y7X3"/>
<feature type="transmembrane region" description="Helical" evidence="8">
    <location>
        <begin position="232"/>
        <end position="249"/>
    </location>
</feature>
<keyword evidence="7 8" id="KW-0472">Membrane</keyword>
<dbReference type="OrthoDB" id="3782574at2"/>
<organism evidence="9 10">
    <name type="scientific">Klenkia marina</name>
    <dbReference type="NCBI Taxonomy" id="1960309"/>
    <lineage>
        <taxon>Bacteria</taxon>
        <taxon>Bacillati</taxon>
        <taxon>Actinomycetota</taxon>
        <taxon>Actinomycetes</taxon>
        <taxon>Geodermatophilales</taxon>
        <taxon>Geodermatophilaceae</taxon>
        <taxon>Klenkia</taxon>
    </lineage>
</organism>
<dbReference type="Pfam" id="PF01925">
    <property type="entry name" value="TauE"/>
    <property type="match status" value="1"/>
</dbReference>
<comment type="subcellular location">
    <subcellularLocation>
        <location evidence="1 8">Cell membrane</location>
        <topology evidence="1 8">Multi-pass membrane protein</topology>
    </subcellularLocation>
</comment>
<evidence type="ECO:0000256" key="2">
    <source>
        <dbReference type="ARBA" id="ARBA00009142"/>
    </source>
</evidence>
<evidence type="ECO:0000256" key="1">
    <source>
        <dbReference type="ARBA" id="ARBA00004651"/>
    </source>
</evidence>